<evidence type="ECO:0000256" key="2">
    <source>
        <dbReference type="ARBA" id="ARBA00023125"/>
    </source>
</evidence>
<dbReference type="Proteomes" id="UP000198281">
    <property type="component" value="Unassembled WGS sequence"/>
</dbReference>
<dbReference type="Gene3D" id="2.10.109.10">
    <property type="entry name" value="Umud Fragment, subunit A"/>
    <property type="match status" value="1"/>
</dbReference>
<dbReference type="InterPro" id="IPR039418">
    <property type="entry name" value="LexA-like"/>
</dbReference>
<sequence length="259" mass="28120">MVDAAEVWDITHMQSASGEATPLQIFLQRAIDAAPKTRGYYDKLLQERLGTKGKPLYDIHRGKIVSPSIATVQAIAEVLGQPRELLLRAMDGEDVHPAAASNAVAKVRPTSDHLPTRSAHAGDGAIALKQIDMGFSMGPGANIDDYVEEGTLDFDAGLLRSITRSPADRLYVARGDGDSMFPTLVNDDMVIFDTLQRQLNLQDRIWACSIHGAGAIKRLRSIGKGRVLVISDNAAVDNQEVDADDLVIVGRVIWVGRRV</sequence>
<evidence type="ECO:0000313" key="6">
    <source>
        <dbReference type="Proteomes" id="UP000198281"/>
    </source>
</evidence>
<keyword evidence="6" id="KW-1185">Reference proteome</keyword>
<dbReference type="PANTHER" id="PTHR40661">
    <property type="match status" value="1"/>
</dbReference>
<evidence type="ECO:0000313" key="5">
    <source>
        <dbReference type="EMBL" id="SNT05443.1"/>
    </source>
</evidence>
<dbReference type="InterPro" id="IPR010982">
    <property type="entry name" value="Lambda_DNA-bd_dom_sf"/>
</dbReference>
<dbReference type="AlphaFoldDB" id="A0A239JJE5"/>
<reference evidence="6" key="1">
    <citation type="submission" date="2017-06" db="EMBL/GenBank/DDBJ databases">
        <authorList>
            <person name="Varghese N."/>
            <person name="Submissions S."/>
        </authorList>
    </citation>
    <scope>NUCLEOTIDE SEQUENCE [LARGE SCALE GENOMIC DNA]</scope>
    <source>
        <strain evidence="6">LNB2</strain>
    </source>
</reference>
<dbReference type="PANTHER" id="PTHR40661:SF3">
    <property type="entry name" value="FELS-1 PROPHAGE TRANSCRIPTIONAL REGULATOR"/>
    <property type="match status" value="1"/>
</dbReference>
<keyword evidence="3" id="KW-0804">Transcription</keyword>
<organism evidence="5 6">
    <name type="scientific">Edaphosphingomonas laterariae</name>
    <dbReference type="NCBI Taxonomy" id="861865"/>
    <lineage>
        <taxon>Bacteria</taxon>
        <taxon>Pseudomonadati</taxon>
        <taxon>Pseudomonadota</taxon>
        <taxon>Alphaproteobacteria</taxon>
        <taxon>Sphingomonadales</taxon>
        <taxon>Rhizorhabdaceae</taxon>
        <taxon>Edaphosphingomonas</taxon>
    </lineage>
</organism>
<dbReference type="EMBL" id="FZOS01000035">
    <property type="protein sequence ID" value="SNT05443.1"/>
    <property type="molecule type" value="Genomic_DNA"/>
</dbReference>
<name>A0A239JJE5_9SPHN</name>
<accession>A0A239JJE5</accession>
<dbReference type="InterPro" id="IPR036286">
    <property type="entry name" value="LexA/Signal_pep-like_sf"/>
</dbReference>
<dbReference type="CDD" id="cd06529">
    <property type="entry name" value="S24_LexA-like"/>
    <property type="match status" value="1"/>
</dbReference>
<gene>
    <name evidence="5" type="ORF">SAMN06295912_13512</name>
</gene>
<keyword evidence="2" id="KW-0238">DNA-binding</keyword>
<dbReference type="SUPFAM" id="SSF51306">
    <property type="entry name" value="LexA/Signal peptidase"/>
    <property type="match status" value="1"/>
</dbReference>
<keyword evidence="1" id="KW-0805">Transcription regulation</keyword>
<evidence type="ECO:0000256" key="1">
    <source>
        <dbReference type="ARBA" id="ARBA00023015"/>
    </source>
</evidence>
<proteinExistence type="predicted"/>
<dbReference type="Pfam" id="PF00717">
    <property type="entry name" value="Peptidase_S24"/>
    <property type="match status" value="1"/>
</dbReference>
<dbReference type="InterPro" id="IPR015927">
    <property type="entry name" value="Peptidase_S24_S26A/B/C"/>
</dbReference>
<feature type="domain" description="Peptidase S24/S26A/S26B/S26C" evidence="4">
    <location>
        <begin position="137"/>
        <end position="253"/>
    </location>
</feature>
<evidence type="ECO:0000259" key="4">
    <source>
        <dbReference type="Pfam" id="PF00717"/>
    </source>
</evidence>
<dbReference type="SUPFAM" id="SSF47413">
    <property type="entry name" value="lambda repressor-like DNA-binding domains"/>
    <property type="match status" value="1"/>
</dbReference>
<dbReference type="GO" id="GO:0003677">
    <property type="term" value="F:DNA binding"/>
    <property type="evidence" value="ECO:0007669"/>
    <property type="project" value="UniProtKB-KW"/>
</dbReference>
<evidence type="ECO:0000256" key="3">
    <source>
        <dbReference type="ARBA" id="ARBA00023163"/>
    </source>
</evidence>
<protein>
    <submittedName>
        <fullName evidence="5">Peptidase S24-like</fullName>
    </submittedName>
</protein>